<evidence type="ECO:0000313" key="1">
    <source>
        <dbReference type="EMBL" id="JAD39216.1"/>
    </source>
</evidence>
<reference evidence="1" key="1">
    <citation type="submission" date="2014-09" db="EMBL/GenBank/DDBJ databases">
        <authorList>
            <person name="Magalhaes I.L.F."/>
            <person name="Oliveira U."/>
            <person name="Santos F.R."/>
            <person name="Vidigal T.H.D.A."/>
            <person name="Brescovit A.D."/>
            <person name="Santos A.J."/>
        </authorList>
    </citation>
    <scope>NUCLEOTIDE SEQUENCE</scope>
    <source>
        <tissue evidence="1">Shoot tissue taken approximately 20 cm above the soil surface</tissue>
    </source>
</reference>
<sequence>MVRHHISLKFYLLPYPLDYLDNFHQHQISSCKTMLLSYHKKVALACKHQ</sequence>
<organism evidence="1">
    <name type="scientific">Arundo donax</name>
    <name type="common">Giant reed</name>
    <name type="synonym">Donax arundinaceus</name>
    <dbReference type="NCBI Taxonomy" id="35708"/>
    <lineage>
        <taxon>Eukaryota</taxon>
        <taxon>Viridiplantae</taxon>
        <taxon>Streptophyta</taxon>
        <taxon>Embryophyta</taxon>
        <taxon>Tracheophyta</taxon>
        <taxon>Spermatophyta</taxon>
        <taxon>Magnoliopsida</taxon>
        <taxon>Liliopsida</taxon>
        <taxon>Poales</taxon>
        <taxon>Poaceae</taxon>
        <taxon>PACMAD clade</taxon>
        <taxon>Arundinoideae</taxon>
        <taxon>Arundineae</taxon>
        <taxon>Arundo</taxon>
    </lineage>
</organism>
<dbReference type="EMBL" id="GBRH01258679">
    <property type="protein sequence ID" value="JAD39216.1"/>
    <property type="molecule type" value="Transcribed_RNA"/>
</dbReference>
<proteinExistence type="predicted"/>
<reference evidence="1" key="2">
    <citation type="journal article" date="2015" name="Data Brief">
        <title>Shoot transcriptome of the giant reed, Arundo donax.</title>
        <authorList>
            <person name="Barrero R.A."/>
            <person name="Guerrero F.D."/>
            <person name="Moolhuijzen P."/>
            <person name="Goolsby J.A."/>
            <person name="Tidwell J."/>
            <person name="Bellgard S.E."/>
            <person name="Bellgard M.I."/>
        </authorList>
    </citation>
    <scope>NUCLEOTIDE SEQUENCE</scope>
    <source>
        <tissue evidence="1">Shoot tissue taken approximately 20 cm above the soil surface</tissue>
    </source>
</reference>
<accession>A0A0A8ZK85</accession>
<protein>
    <submittedName>
        <fullName evidence="1">Uncharacterized protein</fullName>
    </submittedName>
</protein>
<dbReference type="AlphaFoldDB" id="A0A0A8ZK85"/>
<name>A0A0A8ZK85_ARUDO</name>